<evidence type="ECO:0000256" key="4">
    <source>
        <dbReference type="ARBA" id="ARBA00023136"/>
    </source>
</evidence>
<organism evidence="8 9">
    <name type="scientific">Pseudovirgaria hyperparasitica</name>
    <dbReference type="NCBI Taxonomy" id="470096"/>
    <lineage>
        <taxon>Eukaryota</taxon>
        <taxon>Fungi</taxon>
        <taxon>Dikarya</taxon>
        <taxon>Ascomycota</taxon>
        <taxon>Pezizomycotina</taxon>
        <taxon>Dothideomycetes</taxon>
        <taxon>Dothideomycetes incertae sedis</taxon>
        <taxon>Acrospermales</taxon>
        <taxon>Acrospermaceae</taxon>
        <taxon>Pseudovirgaria</taxon>
    </lineage>
</organism>
<feature type="transmembrane region" description="Helical" evidence="6">
    <location>
        <begin position="179"/>
        <end position="200"/>
    </location>
</feature>
<feature type="transmembrane region" description="Helical" evidence="6">
    <location>
        <begin position="6"/>
        <end position="27"/>
    </location>
</feature>
<dbReference type="PANTHER" id="PTHR33048">
    <property type="entry name" value="PTH11-LIKE INTEGRAL MEMBRANE PROTEIN (AFU_ORTHOLOGUE AFUA_5G11245)"/>
    <property type="match status" value="1"/>
</dbReference>
<dbReference type="PANTHER" id="PTHR33048:SF158">
    <property type="entry name" value="MEMBRANE PROTEIN PTH11-LIKE, PUTATIVE-RELATED"/>
    <property type="match status" value="1"/>
</dbReference>
<dbReference type="GeneID" id="54488232"/>
<dbReference type="Proteomes" id="UP000799437">
    <property type="component" value="Unassembled WGS sequence"/>
</dbReference>
<comment type="subcellular location">
    <subcellularLocation>
        <location evidence="1">Membrane</location>
        <topology evidence="1">Multi-pass membrane protein</topology>
    </subcellularLocation>
</comment>
<keyword evidence="9" id="KW-1185">Reference proteome</keyword>
<feature type="domain" description="Rhodopsin" evidence="7">
    <location>
        <begin position="27"/>
        <end position="278"/>
    </location>
</feature>
<comment type="similarity">
    <text evidence="5">Belongs to the SAT4 family.</text>
</comment>
<evidence type="ECO:0000259" key="7">
    <source>
        <dbReference type="Pfam" id="PF20684"/>
    </source>
</evidence>
<dbReference type="InterPro" id="IPR052337">
    <property type="entry name" value="SAT4-like"/>
</dbReference>
<dbReference type="RefSeq" id="XP_033598860.1">
    <property type="nucleotide sequence ID" value="XM_033747178.1"/>
</dbReference>
<evidence type="ECO:0000256" key="3">
    <source>
        <dbReference type="ARBA" id="ARBA00022989"/>
    </source>
</evidence>
<keyword evidence="2 6" id="KW-0812">Transmembrane</keyword>
<accession>A0A6A6W2Q5</accession>
<proteinExistence type="inferred from homology"/>
<feature type="transmembrane region" description="Helical" evidence="6">
    <location>
        <begin position="39"/>
        <end position="58"/>
    </location>
</feature>
<evidence type="ECO:0000256" key="2">
    <source>
        <dbReference type="ARBA" id="ARBA00022692"/>
    </source>
</evidence>
<feature type="transmembrane region" description="Helical" evidence="6">
    <location>
        <begin position="127"/>
        <end position="148"/>
    </location>
</feature>
<evidence type="ECO:0000256" key="5">
    <source>
        <dbReference type="ARBA" id="ARBA00038359"/>
    </source>
</evidence>
<feature type="transmembrane region" description="Helical" evidence="6">
    <location>
        <begin position="212"/>
        <end position="232"/>
    </location>
</feature>
<dbReference type="InterPro" id="IPR049326">
    <property type="entry name" value="Rhodopsin_dom_fungi"/>
</dbReference>
<sequence>MPSYPLQEVCLAVIIGTPLLAAGFVALRIFSRRKFATYLGWDDYTIILATVLSIALIYPSVRFVHMWHFGVHIYHVDQRRIEPNYDDFHIILLSFNLLNTMILPLVKASIIILLMRVSSVLPIIRRSLYAVFAFNALACIIPFVILIFQCPPQTGNTWKPRVFGNLHCMNRPRIGQVQVFQTSANLLTDLLVLPIPFLLMRKLERTSIRTRFIIIFLFMTSLGVTAIGAAKIHLTYQDRLYNIQANDWTYNITFCINHAENNVAIIVACIPALRGLIMRWISRPMDEEDARMRRNWPTSPQARDIITFSFSDRSDTTSDRPRWIPILPKVNARVSKSWNDSRLGGMRPLQYTVKTSPASLTSASETALDKEKMVGLMDITHVETFSSLGVLGREKSFSDGEQGMNSTETYTAHRPSVEGEATMPRVKSVDDMEFITVKSGIL</sequence>
<keyword evidence="4 6" id="KW-0472">Membrane</keyword>
<dbReference type="Pfam" id="PF20684">
    <property type="entry name" value="Fung_rhodopsin"/>
    <property type="match status" value="1"/>
</dbReference>
<reference evidence="8" key="1">
    <citation type="journal article" date="2020" name="Stud. Mycol.">
        <title>101 Dothideomycetes genomes: a test case for predicting lifestyles and emergence of pathogens.</title>
        <authorList>
            <person name="Haridas S."/>
            <person name="Albert R."/>
            <person name="Binder M."/>
            <person name="Bloem J."/>
            <person name="Labutti K."/>
            <person name="Salamov A."/>
            <person name="Andreopoulos B."/>
            <person name="Baker S."/>
            <person name="Barry K."/>
            <person name="Bills G."/>
            <person name="Bluhm B."/>
            <person name="Cannon C."/>
            <person name="Castanera R."/>
            <person name="Culley D."/>
            <person name="Daum C."/>
            <person name="Ezra D."/>
            <person name="Gonzalez J."/>
            <person name="Henrissat B."/>
            <person name="Kuo A."/>
            <person name="Liang C."/>
            <person name="Lipzen A."/>
            <person name="Lutzoni F."/>
            <person name="Magnuson J."/>
            <person name="Mondo S."/>
            <person name="Nolan M."/>
            <person name="Ohm R."/>
            <person name="Pangilinan J."/>
            <person name="Park H.-J."/>
            <person name="Ramirez L."/>
            <person name="Alfaro M."/>
            <person name="Sun H."/>
            <person name="Tritt A."/>
            <person name="Yoshinaga Y."/>
            <person name="Zwiers L.-H."/>
            <person name="Turgeon B."/>
            <person name="Goodwin S."/>
            <person name="Spatafora J."/>
            <person name="Crous P."/>
            <person name="Grigoriev I."/>
        </authorList>
    </citation>
    <scope>NUCLEOTIDE SEQUENCE</scope>
    <source>
        <strain evidence="8">CBS 121739</strain>
    </source>
</reference>
<dbReference type="OrthoDB" id="5329176at2759"/>
<keyword evidence="3 6" id="KW-1133">Transmembrane helix</keyword>
<gene>
    <name evidence="8" type="ORF">EJ05DRAFT_501914</name>
</gene>
<evidence type="ECO:0000313" key="8">
    <source>
        <dbReference type="EMBL" id="KAF2756409.1"/>
    </source>
</evidence>
<dbReference type="AlphaFoldDB" id="A0A6A6W2Q5"/>
<evidence type="ECO:0000256" key="6">
    <source>
        <dbReference type="SAM" id="Phobius"/>
    </source>
</evidence>
<dbReference type="GO" id="GO:0016020">
    <property type="term" value="C:membrane"/>
    <property type="evidence" value="ECO:0007669"/>
    <property type="project" value="UniProtKB-SubCell"/>
</dbReference>
<evidence type="ECO:0000256" key="1">
    <source>
        <dbReference type="ARBA" id="ARBA00004141"/>
    </source>
</evidence>
<dbReference type="EMBL" id="ML996575">
    <property type="protein sequence ID" value="KAF2756409.1"/>
    <property type="molecule type" value="Genomic_DNA"/>
</dbReference>
<evidence type="ECO:0000313" key="9">
    <source>
        <dbReference type="Proteomes" id="UP000799437"/>
    </source>
</evidence>
<name>A0A6A6W2Q5_9PEZI</name>
<protein>
    <recommendedName>
        <fullName evidence="7">Rhodopsin domain-containing protein</fullName>
    </recommendedName>
</protein>
<feature type="transmembrane region" description="Helical" evidence="6">
    <location>
        <begin position="90"/>
        <end position="115"/>
    </location>
</feature>